<organism evidence="3 4">
    <name type="scientific">Candidatus Magasanikbacteria bacterium RIFCSPHIGHO2_02_FULL_47_14</name>
    <dbReference type="NCBI Taxonomy" id="1798680"/>
    <lineage>
        <taxon>Bacteria</taxon>
        <taxon>Candidatus Magasanikiibacteriota</taxon>
    </lineage>
</organism>
<dbReference type="SUPFAM" id="SSF82771">
    <property type="entry name" value="GIY-YIG endonuclease"/>
    <property type="match status" value="1"/>
</dbReference>
<dbReference type="STRING" id="1798680.A3J66_03590"/>
<gene>
    <name evidence="3" type="ORF">A3J66_03590</name>
</gene>
<evidence type="ECO:0000259" key="2">
    <source>
        <dbReference type="PROSITE" id="PS50164"/>
    </source>
</evidence>
<feature type="domain" description="GIY-YIG" evidence="2">
    <location>
        <begin position="1"/>
        <end position="80"/>
    </location>
</feature>
<evidence type="ECO:0000313" key="4">
    <source>
        <dbReference type="Proteomes" id="UP000176282"/>
    </source>
</evidence>
<dbReference type="SMART" id="SM00465">
    <property type="entry name" value="GIYc"/>
    <property type="match status" value="1"/>
</dbReference>
<sequence length="90" mass="10859">MFYTYVIKNDVGNIYIGYTSDLENRLKRHNGLMTTKKKSYTHRHKAGKWTLVLTEKFSSRVEAIRRERELKSYQGRKYIRQVIEEQNMGR</sequence>
<dbReference type="EMBL" id="MFQB01000031">
    <property type="protein sequence ID" value="OGH67507.1"/>
    <property type="molecule type" value="Genomic_DNA"/>
</dbReference>
<dbReference type="Proteomes" id="UP000176282">
    <property type="component" value="Unassembled WGS sequence"/>
</dbReference>
<accession>A0A1F6M784</accession>
<dbReference type="Pfam" id="PF01541">
    <property type="entry name" value="GIY-YIG"/>
    <property type="match status" value="1"/>
</dbReference>
<dbReference type="PANTHER" id="PTHR34477:SF1">
    <property type="entry name" value="UPF0213 PROTEIN YHBQ"/>
    <property type="match status" value="1"/>
</dbReference>
<name>A0A1F6M784_9BACT</name>
<evidence type="ECO:0000313" key="3">
    <source>
        <dbReference type="EMBL" id="OGH67507.1"/>
    </source>
</evidence>
<comment type="caution">
    <text evidence="3">The sequence shown here is derived from an EMBL/GenBank/DDBJ whole genome shotgun (WGS) entry which is preliminary data.</text>
</comment>
<dbReference type="PROSITE" id="PS50164">
    <property type="entry name" value="GIY_YIG"/>
    <property type="match status" value="1"/>
</dbReference>
<proteinExistence type="inferred from homology"/>
<comment type="similarity">
    <text evidence="1">Belongs to the UPF0213 family.</text>
</comment>
<dbReference type="InterPro" id="IPR000305">
    <property type="entry name" value="GIY-YIG_endonuc"/>
</dbReference>
<reference evidence="3 4" key="1">
    <citation type="journal article" date="2016" name="Nat. Commun.">
        <title>Thousands of microbial genomes shed light on interconnected biogeochemical processes in an aquifer system.</title>
        <authorList>
            <person name="Anantharaman K."/>
            <person name="Brown C.T."/>
            <person name="Hug L.A."/>
            <person name="Sharon I."/>
            <person name="Castelle C.J."/>
            <person name="Probst A.J."/>
            <person name="Thomas B.C."/>
            <person name="Singh A."/>
            <person name="Wilkins M.J."/>
            <person name="Karaoz U."/>
            <person name="Brodie E.L."/>
            <person name="Williams K.H."/>
            <person name="Hubbard S.S."/>
            <person name="Banfield J.F."/>
        </authorList>
    </citation>
    <scope>NUCLEOTIDE SEQUENCE [LARGE SCALE GENOMIC DNA]</scope>
</reference>
<evidence type="ECO:0000256" key="1">
    <source>
        <dbReference type="ARBA" id="ARBA00007435"/>
    </source>
</evidence>
<dbReference type="InterPro" id="IPR035901">
    <property type="entry name" value="GIY-YIG_endonuc_sf"/>
</dbReference>
<dbReference type="AlphaFoldDB" id="A0A1F6M784"/>
<dbReference type="PANTHER" id="PTHR34477">
    <property type="entry name" value="UPF0213 PROTEIN YHBQ"/>
    <property type="match status" value="1"/>
</dbReference>
<dbReference type="Gene3D" id="3.40.1440.10">
    <property type="entry name" value="GIY-YIG endonuclease"/>
    <property type="match status" value="1"/>
</dbReference>
<protein>
    <recommendedName>
        <fullName evidence="2">GIY-YIG domain-containing protein</fullName>
    </recommendedName>
</protein>
<dbReference type="InterPro" id="IPR050190">
    <property type="entry name" value="UPF0213_domain"/>
</dbReference>